<dbReference type="EMBL" id="CP050485">
    <property type="protein sequence ID" value="QOG28476.1"/>
    <property type="molecule type" value="Genomic_DNA"/>
</dbReference>
<sequence>MNIDELQLNIGEELATAFLNEYKKMEDFERLLARDLTFHDLKTTVVLNIYEKVENMFLIKKITKLEKMDKSMLISHIFQLLQDINSHEKSWYSNFREEENEMKLDLATNSYYGMVPSEKINLLEAIEKVVENGISNHDFI</sequence>
<proteinExistence type="predicted"/>
<organism evidence="1 2">
    <name type="scientific">Enterococcus gallinarum</name>
    <dbReference type="NCBI Taxonomy" id="1353"/>
    <lineage>
        <taxon>Bacteria</taxon>
        <taxon>Bacillati</taxon>
        <taxon>Bacillota</taxon>
        <taxon>Bacilli</taxon>
        <taxon>Lactobacillales</taxon>
        <taxon>Enterococcaceae</taxon>
        <taxon>Enterococcus</taxon>
    </lineage>
</organism>
<evidence type="ECO:0000313" key="2">
    <source>
        <dbReference type="Proteomes" id="UP000516696"/>
    </source>
</evidence>
<protein>
    <submittedName>
        <fullName evidence="1">Uncharacterized protein</fullName>
    </submittedName>
</protein>
<accession>A0AAE7T1M3</accession>
<dbReference type="RefSeq" id="WP_113849220.1">
    <property type="nucleotide sequence ID" value="NZ_CP050485.1"/>
</dbReference>
<reference evidence="1 2" key="1">
    <citation type="submission" date="2020-03" db="EMBL/GenBank/DDBJ databases">
        <title>Characterization of ganglioside-mimicking enterococci.</title>
        <authorList>
            <person name="Patry R.T."/>
            <person name="Nothaft H."/>
            <person name="Bridger R."/>
            <person name="Shajahan A."/>
            <person name="Huynh S."/>
            <person name="Sanchez S."/>
            <person name="Azadi P."/>
            <person name="Cooper K."/>
            <person name="Miller W.G."/>
            <person name="Parker C.T."/>
            <person name="Wells L."/>
            <person name="Szymanski C.M."/>
        </authorList>
    </citation>
    <scope>NUCLEOTIDE SEQUENCE [LARGE SCALE GENOMIC DNA]</scope>
    <source>
        <strain evidence="1 2">EGM181</strain>
    </source>
</reference>
<dbReference type="AlphaFoldDB" id="A0AAE7T1M3"/>
<gene>
    <name evidence="1" type="ORF">EGM181_15030</name>
</gene>
<name>A0AAE7T1M3_ENTGA</name>
<evidence type="ECO:0000313" key="1">
    <source>
        <dbReference type="EMBL" id="QOG28476.1"/>
    </source>
</evidence>
<dbReference type="Proteomes" id="UP000516696">
    <property type="component" value="Chromosome"/>
</dbReference>